<reference evidence="2" key="8">
    <citation type="journal article" date="2005" name="Science">
        <title>Antisense Transcription in the Mammalian Transcriptome.</title>
        <authorList>
            <consortium name="RIKEN Genome Exploration Research Group and Genome Science Group (Genome Network Project Core Group) and the FANTOM Consortium"/>
        </authorList>
    </citation>
    <scope>NUCLEOTIDE SEQUENCE</scope>
    <source>
        <strain evidence="2">C57BL/6J</strain>
        <tissue evidence="2">Corpus striatum</tissue>
    </source>
</reference>
<sequence>RTPPSTNLGSLPPSSSSAAWAPRPATRQALPVAAFLARESGHSRSTLGVIVLRSLREASPGASGLRRVGATFGKRTVGREGRHLGLNAERRELRVRPEALRRRGRGALREAAVSPAPRAPCGGRKAPNWAARTVVAEPRRAATEVTLGGPGEPRTAAGAATQQRRPRACGIGHGT</sequence>
<protein>
    <submittedName>
        <fullName evidence="2">Uncharacterized protein</fullName>
    </submittedName>
</protein>
<reference evidence="2" key="3">
    <citation type="journal article" date="2000" name="Genome Res.">
        <title>RIKEN integrated sequence analysis (RISA) system--384-format sequencing pipeline with 384 multicapillary sequencer.</title>
        <authorList>
            <person name="Shibata K."/>
            <person name="Itoh M."/>
            <person name="Aizawa K."/>
            <person name="Nagaoka S."/>
            <person name="Sasaki N."/>
            <person name="Carninci P."/>
            <person name="Konno H."/>
            <person name="Akiyama J."/>
            <person name="Nishi K."/>
            <person name="Kitsunai T."/>
            <person name="Tashiro H."/>
            <person name="Itoh M."/>
            <person name="Sumi N."/>
            <person name="Ishii Y."/>
            <person name="Nakamura S."/>
            <person name="Hazama M."/>
            <person name="Nishine T."/>
            <person name="Harada A."/>
            <person name="Yamamoto R."/>
            <person name="Matsumoto H."/>
            <person name="Sakaguchi S."/>
            <person name="Ikegami T."/>
            <person name="Kashiwagi K."/>
            <person name="Fujiwake S."/>
            <person name="Inoue K."/>
            <person name="Togawa Y."/>
            <person name="Izawa M."/>
            <person name="Ohara E."/>
            <person name="Watahiki M."/>
            <person name="Yoneda Y."/>
            <person name="Ishikawa T."/>
            <person name="Ozawa K."/>
            <person name="Tanaka T."/>
            <person name="Matsuura S."/>
            <person name="Kawai J."/>
            <person name="Okazaki Y."/>
            <person name="Muramatsu M."/>
            <person name="Inoue Y."/>
            <person name="Kira A."/>
            <person name="Hayashizaki Y."/>
        </authorList>
    </citation>
    <scope>NUCLEOTIDE SEQUENCE</scope>
    <source>
        <strain evidence="2">C57BL/6J</strain>
        <tissue evidence="2">Corpus striatum</tissue>
    </source>
</reference>
<reference evidence="2" key="5">
    <citation type="submission" date="2001-07" db="EMBL/GenBank/DDBJ databases">
        <authorList>
            <person name="Adachi J."/>
            <person name="Aizawa K."/>
            <person name="Akimura T."/>
            <person name="Arakawa T."/>
            <person name="Bono H."/>
            <person name="Carninci P."/>
            <person name="Fukuda S."/>
            <person name="Furuno M."/>
            <person name="Hanagaki T."/>
            <person name="Hara A."/>
            <person name="Hashizume W."/>
            <person name="Hayashida K."/>
            <person name="Hayatsu N."/>
            <person name="Hiramoto K."/>
            <person name="Hiraoka T."/>
            <person name="Hirozane T."/>
            <person name="Hori F."/>
            <person name="Imotani K."/>
            <person name="Ishii Y."/>
            <person name="Itoh M."/>
            <person name="Kagawa I."/>
            <person name="Kasukawa T."/>
            <person name="Katoh H."/>
            <person name="Kawai J."/>
            <person name="Kojima Y."/>
            <person name="Kondo S."/>
            <person name="Konno H."/>
            <person name="Kouda M."/>
            <person name="Koya S."/>
            <person name="Kurihara C."/>
            <person name="Matsuyama T."/>
            <person name="Miyazaki A."/>
            <person name="Murata M."/>
            <person name="Nakamura M."/>
            <person name="Nishi K."/>
            <person name="Nomura K."/>
            <person name="Numazaki R."/>
            <person name="Ohno M."/>
            <person name="Ohsato N."/>
            <person name="Okazaki Y."/>
            <person name="Saito R."/>
            <person name="Saitoh H."/>
            <person name="Sakai C."/>
            <person name="Sakai K."/>
            <person name="Sakazume N."/>
            <person name="Sano H."/>
            <person name="Sasaki D."/>
            <person name="Shibata K."/>
            <person name="Shinagawa A."/>
            <person name="Shiraki T."/>
            <person name="Sogabe Y."/>
            <person name="Tagami M."/>
            <person name="Tagawa A."/>
            <person name="Takahashi F."/>
            <person name="Takaku-Akahira S."/>
            <person name="Takeda Y."/>
            <person name="Tanaka T."/>
            <person name="Tomaru A."/>
            <person name="Toya T."/>
            <person name="Yasunishi A."/>
            <person name="Muramatsu M."/>
            <person name="Hayashizaki Y."/>
        </authorList>
    </citation>
    <scope>NUCLEOTIDE SEQUENCE</scope>
    <source>
        <strain evidence="2">C57BL/6J</strain>
        <tissue evidence="2">Corpus striatum</tissue>
    </source>
</reference>
<dbReference type="AGR" id="MGI:3641793"/>
<dbReference type="AlphaFoldDB" id="Q8BQM5"/>
<dbReference type="EMBL" id="AK047780">
    <property type="protein sequence ID" value="BAC33154.1"/>
    <property type="molecule type" value="mRNA"/>
</dbReference>
<feature type="region of interest" description="Disordered" evidence="1">
    <location>
        <begin position="1"/>
        <end position="24"/>
    </location>
</feature>
<proteinExistence type="evidence at transcript level"/>
<reference evidence="2" key="6">
    <citation type="journal article" date="2002" name="Nature">
        <title>Analysis of the mouse transcriptome based on functional annotation of 60,770 full-length cDNAs.</title>
        <authorList>
            <consortium name="The FANTOM Consortium and the RIKEN Genome Exploration Research Group Phase I and II Team"/>
        </authorList>
    </citation>
    <scope>NUCLEOTIDE SEQUENCE</scope>
    <source>
        <strain evidence="2">C57BL/6J</strain>
        <tissue evidence="2">Corpus striatum</tissue>
    </source>
</reference>
<gene>
    <name evidence="3" type="primary">Gm9993</name>
</gene>
<organism evidence="2">
    <name type="scientific">Mus musculus</name>
    <name type="common">Mouse</name>
    <dbReference type="NCBI Taxonomy" id="10090"/>
    <lineage>
        <taxon>Eukaryota</taxon>
        <taxon>Metazoa</taxon>
        <taxon>Chordata</taxon>
        <taxon>Craniata</taxon>
        <taxon>Vertebrata</taxon>
        <taxon>Euteleostomi</taxon>
        <taxon>Mammalia</taxon>
        <taxon>Eutheria</taxon>
        <taxon>Euarchontoglires</taxon>
        <taxon>Glires</taxon>
        <taxon>Rodentia</taxon>
        <taxon>Myomorpha</taxon>
        <taxon>Muroidea</taxon>
        <taxon>Muridae</taxon>
        <taxon>Murinae</taxon>
        <taxon>Mus</taxon>
        <taxon>Mus</taxon>
    </lineage>
</organism>
<feature type="compositionally biased region" description="Low complexity" evidence="1">
    <location>
        <begin position="153"/>
        <end position="163"/>
    </location>
</feature>
<reference evidence="2" key="2">
    <citation type="journal article" date="2000" name="Genome Res.">
        <title>Normalization and subtraction of cap-trapper-selected cDNAs to prepare full-length cDNA libraries for rapid discovery of new genes.</title>
        <authorList>
            <person name="Carninci P."/>
            <person name="Shibata Y."/>
            <person name="Hayatsu N."/>
            <person name="Sugahara Y."/>
            <person name="Shibata K."/>
            <person name="Itoh M."/>
            <person name="Konno H."/>
            <person name="Okazaki Y."/>
            <person name="Muramatsu M."/>
            <person name="Hayashizaki Y."/>
        </authorList>
    </citation>
    <scope>NUCLEOTIDE SEQUENCE</scope>
    <source>
        <strain evidence="2">C57BL/6J</strain>
        <tissue evidence="2">Corpus striatum</tissue>
    </source>
</reference>
<feature type="region of interest" description="Disordered" evidence="1">
    <location>
        <begin position="106"/>
        <end position="125"/>
    </location>
</feature>
<evidence type="ECO:0000313" key="3">
    <source>
        <dbReference type="MGI" id="MGI:3641793"/>
    </source>
</evidence>
<feature type="non-terminal residue" evidence="2">
    <location>
        <position position="1"/>
    </location>
</feature>
<name>Q8BQM5_MOUSE</name>
<reference evidence="2" key="4">
    <citation type="journal article" date="2001" name="Nature">
        <title>Functional annotation of a full-length mouse cDNA collection.</title>
        <authorList>
            <consortium name="The RIKEN Genome Exploration Research Group Phase II Team and the FANTOM Consortium"/>
        </authorList>
    </citation>
    <scope>NUCLEOTIDE SEQUENCE</scope>
    <source>
        <strain evidence="2">C57BL/6J</strain>
        <tissue evidence="2">Corpus striatum</tissue>
    </source>
</reference>
<evidence type="ECO:0000313" key="2">
    <source>
        <dbReference type="EMBL" id="BAC33154.1"/>
    </source>
</evidence>
<dbReference type="MGI" id="MGI:3641793">
    <property type="gene designation" value="Gm9993"/>
</dbReference>
<reference evidence="2" key="1">
    <citation type="journal article" date="1999" name="Methods Enzymol.">
        <title>High-efficiency full-length cDNA cloning.</title>
        <authorList>
            <person name="Carninci P."/>
            <person name="Hayashizaki Y."/>
        </authorList>
    </citation>
    <scope>NUCLEOTIDE SEQUENCE</scope>
    <source>
        <strain evidence="2">C57BL/6J</strain>
        <tissue evidence="2">Corpus striatum</tissue>
    </source>
</reference>
<accession>Q8BQM5</accession>
<feature type="region of interest" description="Disordered" evidence="1">
    <location>
        <begin position="143"/>
        <end position="175"/>
    </location>
</feature>
<evidence type="ECO:0000256" key="1">
    <source>
        <dbReference type="SAM" id="MobiDB-lite"/>
    </source>
</evidence>
<reference evidence="2" key="7">
    <citation type="journal article" date="2005" name="Science">
        <title>The Transcriptional Landscape of the Mammalian Genome.</title>
        <authorList>
            <consortium name="The FANTOM Consortium"/>
            <consortium name="Riken Genome Exploration Research Group and Genome Science Group (Genome Network Project Core Group)"/>
        </authorList>
    </citation>
    <scope>NUCLEOTIDE SEQUENCE</scope>
    <source>
        <strain evidence="2">C57BL/6J</strain>
        <tissue evidence="2">Corpus striatum</tissue>
    </source>
</reference>